<evidence type="ECO:0000313" key="2">
    <source>
        <dbReference type="Proteomes" id="UP000295106"/>
    </source>
</evidence>
<dbReference type="EMBL" id="SLXD01000005">
    <property type="protein sequence ID" value="TCP03007.1"/>
    <property type="molecule type" value="Genomic_DNA"/>
</dbReference>
<dbReference type="OrthoDB" id="583239at2"/>
<dbReference type="Proteomes" id="UP000295106">
    <property type="component" value="Unassembled WGS sequence"/>
</dbReference>
<protein>
    <submittedName>
        <fullName evidence="1">Acyl carrier protein</fullName>
    </submittedName>
</protein>
<reference evidence="1 2" key="1">
    <citation type="submission" date="2019-03" db="EMBL/GenBank/DDBJ databases">
        <title>Genomic Encyclopedia of Type Strains, Phase IV (KMG-IV): sequencing the most valuable type-strain genomes for metagenomic binning, comparative biology and taxonomic classification.</title>
        <authorList>
            <person name="Goeker M."/>
        </authorList>
    </citation>
    <scope>NUCLEOTIDE SEQUENCE [LARGE SCALE GENOMIC DNA]</scope>
    <source>
        <strain evidence="1 2">DSM 1709</strain>
    </source>
</reference>
<proteinExistence type="predicted"/>
<dbReference type="AlphaFoldDB" id="A0A4R2ME95"/>
<sequence length="101" mass="10575">MSSLLKATAEATVIAVIEDLIQDWGLELDGGVGPSTLLVANLEFASVDIIQLCVALEEAYSRKLGFQNLLMRDGSYVGDLSVSQIAAFIETRIAAGGGTAT</sequence>
<comment type="caution">
    <text evidence="1">The sequence shown here is derived from an EMBL/GenBank/DDBJ whole genome shotgun (WGS) entry which is preliminary data.</text>
</comment>
<evidence type="ECO:0000313" key="1">
    <source>
        <dbReference type="EMBL" id="TCP03007.1"/>
    </source>
</evidence>
<organism evidence="1 2">
    <name type="scientific">Rubrivivax gelatinosus</name>
    <name type="common">Rhodocyclus gelatinosus</name>
    <name type="synonym">Rhodopseudomonas gelatinosa</name>
    <dbReference type="NCBI Taxonomy" id="28068"/>
    <lineage>
        <taxon>Bacteria</taxon>
        <taxon>Pseudomonadati</taxon>
        <taxon>Pseudomonadota</taxon>
        <taxon>Betaproteobacteria</taxon>
        <taxon>Burkholderiales</taxon>
        <taxon>Sphaerotilaceae</taxon>
        <taxon>Rubrivivax</taxon>
    </lineage>
</organism>
<accession>A0A4R2ME95</accession>
<dbReference type="RefSeq" id="WP_132646648.1">
    <property type="nucleotide sequence ID" value="NZ_CP181386.1"/>
</dbReference>
<dbReference type="GeneID" id="99684561"/>
<gene>
    <name evidence="1" type="ORF">EV684_105173</name>
</gene>
<name>A0A4R2ME95_RUBGE</name>